<evidence type="ECO:0000313" key="14">
    <source>
        <dbReference type="Proteomes" id="UP000697998"/>
    </source>
</evidence>
<comment type="caution">
    <text evidence="13">The sequence shown here is derived from an EMBL/GenBank/DDBJ whole genome shotgun (WGS) entry which is preliminary data.</text>
</comment>
<accession>A0A935PVW4</accession>
<evidence type="ECO:0000313" key="13">
    <source>
        <dbReference type="EMBL" id="MBK7673408.1"/>
    </source>
</evidence>
<dbReference type="GO" id="GO:0015627">
    <property type="term" value="C:type II protein secretion system complex"/>
    <property type="evidence" value="ECO:0007669"/>
    <property type="project" value="InterPro"/>
</dbReference>
<feature type="domain" description="General secretion pathway GspH" evidence="12">
    <location>
        <begin position="46"/>
        <end position="185"/>
    </location>
</feature>
<evidence type="ECO:0000256" key="4">
    <source>
        <dbReference type="ARBA" id="ARBA00022481"/>
    </source>
</evidence>
<organism evidence="13 14">
    <name type="scientific">Candidatus Accumulibacter proximus</name>
    <dbReference type="NCBI Taxonomy" id="2954385"/>
    <lineage>
        <taxon>Bacteria</taxon>
        <taxon>Pseudomonadati</taxon>
        <taxon>Pseudomonadota</taxon>
        <taxon>Betaproteobacteria</taxon>
        <taxon>Candidatus Accumulibacter</taxon>
    </lineage>
</organism>
<proteinExistence type="inferred from homology"/>
<comment type="similarity">
    <text evidence="9">Belongs to the GSP H family.</text>
</comment>
<evidence type="ECO:0000256" key="11">
    <source>
        <dbReference type="SAM" id="Phobius"/>
    </source>
</evidence>
<dbReference type="SUPFAM" id="SSF54523">
    <property type="entry name" value="Pili subunits"/>
    <property type="match status" value="1"/>
</dbReference>
<evidence type="ECO:0000256" key="8">
    <source>
        <dbReference type="ARBA" id="ARBA00023136"/>
    </source>
</evidence>
<dbReference type="EMBL" id="JADJMH010000001">
    <property type="protein sequence ID" value="MBK7673408.1"/>
    <property type="molecule type" value="Genomic_DNA"/>
</dbReference>
<dbReference type="GO" id="GO:0005886">
    <property type="term" value="C:plasma membrane"/>
    <property type="evidence" value="ECO:0007669"/>
    <property type="project" value="UniProtKB-SubCell"/>
</dbReference>
<dbReference type="InterPro" id="IPR012902">
    <property type="entry name" value="N_methyl_site"/>
</dbReference>
<reference evidence="13 14" key="1">
    <citation type="submission" date="2020-10" db="EMBL/GenBank/DDBJ databases">
        <title>Connecting structure to function with the recovery of over 1000 high-quality activated sludge metagenome-assembled genomes encoding full-length rRNA genes using long-read sequencing.</title>
        <authorList>
            <person name="Singleton C.M."/>
            <person name="Petriglieri F."/>
            <person name="Kristensen J.M."/>
            <person name="Kirkegaard R.H."/>
            <person name="Michaelsen T.Y."/>
            <person name="Andersen M.H."/>
            <person name="Karst S.M."/>
            <person name="Dueholm M.S."/>
            <person name="Nielsen P.H."/>
            <person name="Albertsen M."/>
        </authorList>
    </citation>
    <scope>NUCLEOTIDE SEQUENCE [LARGE SCALE GENOMIC DNA]</scope>
    <source>
        <strain evidence="13">EsbW_18-Q3-R4-48_BATAC.285</strain>
    </source>
</reference>
<evidence type="ECO:0000256" key="1">
    <source>
        <dbReference type="ARBA" id="ARBA00004377"/>
    </source>
</evidence>
<evidence type="ECO:0000256" key="5">
    <source>
        <dbReference type="ARBA" id="ARBA00022519"/>
    </source>
</evidence>
<gene>
    <name evidence="13" type="ORF">IPJ27_00800</name>
</gene>
<dbReference type="Gene3D" id="3.30.700.10">
    <property type="entry name" value="Glycoprotein, Type 4 Pilin"/>
    <property type="match status" value="1"/>
</dbReference>
<evidence type="ECO:0000259" key="12">
    <source>
        <dbReference type="Pfam" id="PF12019"/>
    </source>
</evidence>
<evidence type="ECO:0000256" key="6">
    <source>
        <dbReference type="ARBA" id="ARBA00022692"/>
    </source>
</evidence>
<feature type="transmembrane region" description="Helical" evidence="11">
    <location>
        <begin position="12"/>
        <end position="34"/>
    </location>
</feature>
<keyword evidence="5" id="KW-0997">Cell inner membrane</keyword>
<keyword evidence="7 11" id="KW-1133">Transmembrane helix</keyword>
<keyword evidence="3" id="KW-1003">Cell membrane</keyword>
<keyword evidence="6 11" id="KW-0812">Transmembrane</keyword>
<dbReference type="Pfam" id="PF12019">
    <property type="entry name" value="GspH"/>
    <property type="match status" value="1"/>
</dbReference>
<dbReference type="Pfam" id="PF07963">
    <property type="entry name" value="N_methyl"/>
    <property type="match status" value="1"/>
</dbReference>
<evidence type="ECO:0000256" key="2">
    <source>
        <dbReference type="ARBA" id="ARBA00021549"/>
    </source>
</evidence>
<dbReference type="InterPro" id="IPR022346">
    <property type="entry name" value="T2SS_GspH"/>
</dbReference>
<evidence type="ECO:0000256" key="7">
    <source>
        <dbReference type="ARBA" id="ARBA00022989"/>
    </source>
</evidence>
<comment type="subcellular location">
    <subcellularLocation>
        <location evidence="1">Cell inner membrane</location>
        <topology evidence="1">Single-pass membrane protein</topology>
    </subcellularLocation>
</comment>
<keyword evidence="8 11" id="KW-0472">Membrane</keyword>
<dbReference type="AlphaFoldDB" id="A0A935PVW4"/>
<sequence length="206" mass="21298">MLTPAGPARGFTLVEMVVVVAILGILIGLGASNYSAWIANSRIRTAAETLASGLSAARNEAIKRNRLVRFHLVSDLGAGCTLSSSGTSWVASLNDPTTTAGAKCDIAISDTDAPFIVAKKSAAEQASRVTIAALNRAGDAADTIVFNGLGRVASRNTAMEQIAIDSSAVAGAETRELRIEVTDGGLIRLCDPSIATIGDTRRCELP</sequence>
<evidence type="ECO:0000256" key="10">
    <source>
        <dbReference type="ARBA" id="ARBA00030775"/>
    </source>
</evidence>
<dbReference type="InterPro" id="IPR045584">
    <property type="entry name" value="Pilin-like"/>
</dbReference>
<dbReference type="NCBIfam" id="TIGR02532">
    <property type="entry name" value="IV_pilin_GFxxxE"/>
    <property type="match status" value="1"/>
</dbReference>
<evidence type="ECO:0000256" key="9">
    <source>
        <dbReference type="ARBA" id="ARBA00025772"/>
    </source>
</evidence>
<protein>
    <recommendedName>
        <fullName evidence="2">Type II secretion system protein H</fullName>
    </recommendedName>
    <alternativeName>
        <fullName evidence="10">General secretion pathway protein H</fullName>
    </alternativeName>
</protein>
<name>A0A935PVW4_9PROT</name>
<dbReference type="GO" id="GO:0015628">
    <property type="term" value="P:protein secretion by the type II secretion system"/>
    <property type="evidence" value="ECO:0007669"/>
    <property type="project" value="InterPro"/>
</dbReference>
<evidence type="ECO:0000256" key="3">
    <source>
        <dbReference type="ARBA" id="ARBA00022475"/>
    </source>
</evidence>
<keyword evidence="4" id="KW-0488">Methylation</keyword>
<dbReference type="Proteomes" id="UP000697998">
    <property type="component" value="Unassembled WGS sequence"/>
</dbReference>